<dbReference type="GO" id="GO:0006508">
    <property type="term" value="P:proteolysis"/>
    <property type="evidence" value="ECO:0007669"/>
    <property type="project" value="UniProtKB-KW"/>
</dbReference>
<evidence type="ECO:0000256" key="9">
    <source>
        <dbReference type="ARBA" id="ARBA00022729"/>
    </source>
</evidence>
<evidence type="ECO:0000256" key="14">
    <source>
        <dbReference type="PIRSR" id="PIRSR601384-1"/>
    </source>
</evidence>
<feature type="compositionally biased region" description="Basic and acidic residues" evidence="16">
    <location>
        <begin position="431"/>
        <end position="445"/>
    </location>
</feature>
<evidence type="ECO:0000313" key="18">
    <source>
        <dbReference type="EMBL" id="OAQ82219.1"/>
    </source>
</evidence>
<dbReference type="InterPro" id="IPR024079">
    <property type="entry name" value="MetalloPept_cat_dom_sf"/>
</dbReference>
<dbReference type="Proteomes" id="UP000078240">
    <property type="component" value="Unassembled WGS sequence"/>
</dbReference>
<evidence type="ECO:0000256" key="2">
    <source>
        <dbReference type="ARBA" id="ARBA00004613"/>
    </source>
</evidence>
<comment type="caution">
    <text evidence="18">The sequence shown here is derived from an EMBL/GenBank/DDBJ whole genome shotgun (WGS) entry which is preliminary data.</text>
</comment>
<dbReference type="PANTHER" id="PTHR37016:SF7">
    <property type="entry name" value="NEUTRAL PROTEASE 2"/>
    <property type="match status" value="1"/>
</dbReference>
<keyword evidence="12 18" id="KW-0482">Metalloprotease</keyword>
<feature type="binding site" evidence="15">
    <location>
        <position position="241"/>
    </location>
    <ligand>
        <name>Zn(2+)</name>
        <dbReference type="ChEBI" id="CHEBI:29105"/>
        <note>catalytic</note>
    </ligand>
</feature>
<dbReference type="EC" id="3.4.24.39" evidence="4"/>
<dbReference type="GO" id="GO:0046872">
    <property type="term" value="F:metal ion binding"/>
    <property type="evidence" value="ECO:0007669"/>
    <property type="project" value="UniProtKB-KW"/>
</dbReference>
<organism evidence="18 19">
    <name type="scientific">Purpureocillium lilacinum</name>
    <name type="common">Paecilomyces lilacinus</name>
    <dbReference type="NCBI Taxonomy" id="33203"/>
    <lineage>
        <taxon>Eukaryota</taxon>
        <taxon>Fungi</taxon>
        <taxon>Dikarya</taxon>
        <taxon>Ascomycota</taxon>
        <taxon>Pezizomycotina</taxon>
        <taxon>Sordariomycetes</taxon>
        <taxon>Hypocreomycetidae</taxon>
        <taxon>Hypocreales</taxon>
        <taxon>Ophiocordycipitaceae</taxon>
        <taxon>Purpureocillium</taxon>
    </lineage>
</organism>
<feature type="compositionally biased region" description="Low complexity" evidence="16">
    <location>
        <begin position="313"/>
        <end position="329"/>
    </location>
</feature>
<protein>
    <recommendedName>
        <fullName evidence="4">deuterolysin</fullName>
        <ecNumber evidence="4">3.4.24.39</ecNumber>
    </recommendedName>
</protein>
<dbReference type="InterPro" id="IPR001384">
    <property type="entry name" value="Peptidase_M35"/>
</dbReference>
<evidence type="ECO:0000259" key="17">
    <source>
        <dbReference type="Pfam" id="PF14521"/>
    </source>
</evidence>
<dbReference type="EMBL" id="LSBH01000003">
    <property type="protein sequence ID" value="OAQ82219.1"/>
    <property type="molecule type" value="Genomic_DNA"/>
</dbReference>
<name>A0A179GYL7_PURLI</name>
<evidence type="ECO:0000256" key="3">
    <source>
        <dbReference type="ARBA" id="ARBA00010279"/>
    </source>
</evidence>
<comment type="similarity">
    <text evidence="3">Belongs to the peptidase M35 family.</text>
</comment>
<evidence type="ECO:0000256" key="13">
    <source>
        <dbReference type="ARBA" id="ARBA00023145"/>
    </source>
</evidence>
<dbReference type="GO" id="GO:0004222">
    <property type="term" value="F:metalloendopeptidase activity"/>
    <property type="evidence" value="ECO:0007669"/>
    <property type="project" value="InterPro"/>
</dbReference>
<feature type="compositionally biased region" description="Low complexity" evidence="16">
    <location>
        <begin position="348"/>
        <end position="378"/>
    </location>
</feature>
<keyword evidence="5" id="KW-0964">Secreted</keyword>
<dbReference type="GO" id="GO:0005576">
    <property type="term" value="C:extracellular region"/>
    <property type="evidence" value="ECO:0007669"/>
    <property type="project" value="UniProtKB-SubCell"/>
</dbReference>
<comment type="catalytic activity">
    <reaction evidence="1">
        <text>Preferential cleavage of bonds with hydrophobic residues in P1'. Also 3-Asn-|-Gln-4 and 8-Gly-|-Ser-9 bonds in insulin B chain.</text>
        <dbReference type="EC" id="3.4.24.39"/>
    </reaction>
</comment>
<evidence type="ECO:0000256" key="1">
    <source>
        <dbReference type="ARBA" id="ARBA00001187"/>
    </source>
</evidence>
<feature type="compositionally biased region" description="Polar residues" evidence="16">
    <location>
        <begin position="416"/>
        <end position="425"/>
    </location>
</feature>
<dbReference type="AlphaFoldDB" id="A0A179GYL7"/>
<evidence type="ECO:0000256" key="16">
    <source>
        <dbReference type="SAM" id="MobiDB-lite"/>
    </source>
</evidence>
<feature type="active site" evidence="14">
    <location>
        <position position="242"/>
    </location>
</feature>
<evidence type="ECO:0000313" key="19">
    <source>
        <dbReference type="Proteomes" id="UP000078240"/>
    </source>
</evidence>
<evidence type="ECO:0000256" key="12">
    <source>
        <dbReference type="ARBA" id="ARBA00023049"/>
    </source>
</evidence>
<evidence type="ECO:0000256" key="7">
    <source>
        <dbReference type="ARBA" id="ARBA00022685"/>
    </source>
</evidence>
<keyword evidence="6 18" id="KW-0645">Protease</keyword>
<comment type="cofactor">
    <cofactor evidence="15">
        <name>Zn(2+)</name>
        <dbReference type="ChEBI" id="CHEBI:29105"/>
    </cofactor>
    <text evidence="15">Binds 1 zinc ion per subunit.</text>
</comment>
<feature type="compositionally biased region" description="Polar residues" evidence="16">
    <location>
        <begin position="330"/>
        <end position="347"/>
    </location>
</feature>
<sequence length="445" mass="45855">MRYKVDGNPVVFGTKNRRPFDQIITFVKHHSEFTAGTGEEAPLQYTTLNPCQQFTMRTAVLIAALVASTAAIPADSQGRTATGTDVKSTRHLTNTGGNSLGSTATLQKRANIANSCQGNLDFVQTALQGCAERAAASAKEALNGSSKLMQEVFHTSDQGARRFVSEVFTKIADECGPKGSGSVQVACEARPNCRDDNGKEWGAVTDAPGPDLNLCPNYFTGPIRGKGAWCDGLDAESLMVHEMSHALNATEDYAYGLDGVRGLPAERSLHNAESYGMFSLWLALKCSGDGTPGQAPQGMPGTSPNGGSGGQSQGYPGQSSQGGPESLPSDSPSQGPETPNEGPSSGNSELGDLPEGSGSGPEESSTEASSGSSPSDAGELGGLQEGSESVPGGPPQGGPNGQSGCNHERPAGGLSNGPQQGSPGQSELPDELLKLLEENGIELDK</sequence>
<evidence type="ECO:0000256" key="10">
    <source>
        <dbReference type="ARBA" id="ARBA00022801"/>
    </source>
</evidence>
<evidence type="ECO:0000256" key="11">
    <source>
        <dbReference type="ARBA" id="ARBA00022833"/>
    </source>
</evidence>
<reference evidence="18 19" key="1">
    <citation type="submission" date="2016-01" db="EMBL/GenBank/DDBJ databases">
        <title>Biosynthesis of antibiotic leucinostatins and their inhibition on Phytophthora in bio-control Purpureocillium lilacinum.</title>
        <authorList>
            <person name="Wang G."/>
            <person name="Liu Z."/>
            <person name="Lin R."/>
            <person name="Li E."/>
            <person name="Mao Z."/>
            <person name="Ling J."/>
            <person name="Yin W."/>
            <person name="Xie B."/>
        </authorList>
    </citation>
    <scope>NUCLEOTIDE SEQUENCE [LARGE SCALE GENOMIC DNA]</scope>
    <source>
        <strain evidence="18">PLBJ-1</strain>
    </source>
</reference>
<feature type="binding site" evidence="15">
    <location>
        <position position="245"/>
    </location>
    <ligand>
        <name>Zn(2+)</name>
        <dbReference type="ChEBI" id="CHEBI:29105"/>
        <note>catalytic</note>
    </ligand>
</feature>
<dbReference type="Pfam" id="PF14521">
    <property type="entry name" value="Aspzincin_M35"/>
    <property type="match status" value="1"/>
</dbReference>
<keyword evidence="7" id="KW-0165">Cleavage on pair of basic residues</keyword>
<dbReference type="InterPro" id="IPR029463">
    <property type="entry name" value="Lys_MEP"/>
</dbReference>
<comment type="subcellular location">
    <subcellularLocation>
        <location evidence="2">Secreted</location>
    </subcellularLocation>
</comment>
<keyword evidence="10" id="KW-0378">Hydrolase</keyword>
<gene>
    <name evidence="18" type="ORF">VFPBJ_04803</name>
</gene>
<accession>A0A179GYL7</accession>
<feature type="domain" description="Lysine-specific metallo-endopeptidase" evidence="17">
    <location>
        <begin position="143"/>
        <end position="278"/>
    </location>
</feature>
<proteinExistence type="inferred from homology"/>
<feature type="binding site" evidence="15">
    <location>
        <position position="252"/>
    </location>
    <ligand>
        <name>Zn(2+)</name>
        <dbReference type="ChEBI" id="CHEBI:29105"/>
        <note>catalytic</note>
    </ligand>
</feature>
<dbReference type="CDD" id="cd11008">
    <property type="entry name" value="M35_deuterolysin_like"/>
    <property type="match status" value="1"/>
</dbReference>
<keyword evidence="8 15" id="KW-0479">Metal-binding</keyword>
<evidence type="ECO:0000256" key="8">
    <source>
        <dbReference type="ARBA" id="ARBA00022723"/>
    </source>
</evidence>
<feature type="region of interest" description="Disordered" evidence="16">
    <location>
        <begin position="74"/>
        <end position="101"/>
    </location>
</feature>
<feature type="region of interest" description="Disordered" evidence="16">
    <location>
        <begin position="291"/>
        <end position="445"/>
    </location>
</feature>
<evidence type="ECO:0000256" key="4">
    <source>
        <dbReference type="ARBA" id="ARBA00012431"/>
    </source>
</evidence>
<keyword evidence="11 15" id="KW-0862">Zinc</keyword>
<keyword evidence="9" id="KW-0732">Signal</keyword>
<dbReference type="PRINTS" id="PR00768">
    <property type="entry name" value="DEUTEROLYSIN"/>
</dbReference>
<evidence type="ECO:0000256" key="5">
    <source>
        <dbReference type="ARBA" id="ARBA00022525"/>
    </source>
</evidence>
<dbReference type="PANTHER" id="PTHR37016">
    <property type="match status" value="1"/>
</dbReference>
<feature type="compositionally biased region" description="Polar residues" evidence="16">
    <location>
        <begin position="77"/>
        <end position="101"/>
    </location>
</feature>
<evidence type="ECO:0000256" key="6">
    <source>
        <dbReference type="ARBA" id="ARBA00022670"/>
    </source>
</evidence>
<dbReference type="Gene3D" id="3.40.390.10">
    <property type="entry name" value="Collagenase (Catalytic Domain)"/>
    <property type="match status" value="1"/>
</dbReference>
<keyword evidence="13" id="KW-0865">Zymogen</keyword>
<evidence type="ECO:0000256" key="15">
    <source>
        <dbReference type="PIRSR" id="PIRSR601384-2"/>
    </source>
</evidence>
<dbReference type="SUPFAM" id="SSF55486">
    <property type="entry name" value="Metalloproteases ('zincins'), catalytic domain"/>
    <property type="match status" value="1"/>
</dbReference>
<dbReference type="InterPro" id="IPR050414">
    <property type="entry name" value="Fungal_M35_metalloproteases"/>
</dbReference>